<reference evidence="12" key="2">
    <citation type="journal article" date="2021" name="PeerJ">
        <title>Extensive microbial diversity within the chicken gut microbiome revealed by metagenomics and culture.</title>
        <authorList>
            <person name="Gilroy R."/>
            <person name="Ravi A."/>
            <person name="Getino M."/>
            <person name="Pursley I."/>
            <person name="Horton D.L."/>
            <person name="Alikhan N.F."/>
            <person name="Baker D."/>
            <person name="Gharbi K."/>
            <person name="Hall N."/>
            <person name="Watson M."/>
            <person name="Adriaenssens E.M."/>
            <person name="Foster-Nyarko E."/>
            <person name="Jarju S."/>
            <person name="Secka A."/>
            <person name="Antonio M."/>
            <person name="Oren A."/>
            <person name="Chaudhuri R.R."/>
            <person name="La Ragione R."/>
            <person name="Hildebrand F."/>
            <person name="Pallen M.J."/>
        </authorList>
    </citation>
    <scope>NUCLEOTIDE SEQUENCE</scope>
    <source>
        <strain evidence="12">ChiSjej4B22-8349</strain>
    </source>
</reference>
<evidence type="ECO:0000256" key="4">
    <source>
        <dbReference type="ARBA" id="ARBA00022692"/>
    </source>
</evidence>
<comment type="caution">
    <text evidence="12">The sequence shown here is derived from an EMBL/GenBank/DDBJ whole genome shotgun (WGS) entry which is preliminary data.</text>
</comment>
<dbReference type="PROSITE" id="PS00211">
    <property type="entry name" value="ABC_TRANSPORTER_1"/>
    <property type="match status" value="1"/>
</dbReference>
<dbReference type="Gene3D" id="1.20.1560.10">
    <property type="entry name" value="ABC transporter type 1, transmembrane domain"/>
    <property type="match status" value="1"/>
</dbReference>
<organism evidence="12 13">
    <name type="scientific">Candidatus Allocopromorpha excrementipullorum</name>
    <dbReference type="NCBI Taxonomy" id="2840743"/>
    <lineage>
        <taxon>Bacteria</taxon>
        <taxon>Bacillati</taxon>
        <taxon>Bacillota</taxon>
        <taxon>Clostridia</taxon>
        <taxon>Eubacteriales</taxon>
        <taxon>Eubacteriaceae</taxon>
        <taxon>Eubacteriaceae incertae sedis</taxon>
        <taxon>Candidatus Allocopromorpha</taxon>
    </lineage>
</organism>
<evidence type="ECO:0000256" key="3">
    <source>
        <dbReference type="ARBA" id="ARBA00022475"/>
    </source>
</evidence>
<dbReference type="PANTHER" id="PTHR24221:SF654">
    <property type="entry name" value="ATP-BINDING CASSETTE SUB-FAMILY B MEMBER 6"/>
    <property type="match status" value="1"/>
</dbReference>
<keyword evidence="7 9" id="KW-1133">Transmembrane helix</keyword>
<feature type="transmembrane region" description="Helical" evidence="9">
    <location>
        <begin position="272"/>
        <end position="290"/>
    </location>
</feature>
<feature type="transmembrane region" description="Helical" evidence="9">
    <location>
        <begin position="160"/>
        <end position="179"/>
    </location>
</feature>
<sequence length="583" mass="64636">MFSKLFRYAGPYKTKTILSGVVILLAVVFQVLPFLFVYRIIAPLIMGETMDVSHIAVCVAGVGLCLILNAVLYVKGLSMSHEAAYNILMRLRISLQGRMENLPLGKIREKGTGSLKRMFVDDVDSLEMLLAHTLPEGLGNTAIPVMVCISLFLVDWKLALLSLGSLPVGMAAMWMMYSIGRRDMADYYKAGKIMNNTIIEYINGMEVVKVFNKDSDSYRRYRSDITSYRDFTIGWYKACWPWMALYSSILPCTLILTLPLGSWFVLQGYSQLPDLILVMCLSLSIGLPLLKAISFVPSLPQINYKIEALESIMSEDPLKQQPGEFRGCGMTIRFRDVTFAYDDKVAVDKIDMTVEEGSRVALVGESGSGKSTLAKLLVHYYDMDKGAITVGGQDIRDMSLAALNDKIAYVSQDQYLFNTSILENIKLGRPSASREEITEAAARAQCMEFIENLPEGMDTVAGGGGRQLSGGQRQRIAIARAILKDAPVVVLDEAMAFTDPENEEKLERAISEVVRGKTLIVIAHKLPSVMNADAIYMMEKGRIVGSGTHSHLLESCPQYQRLWQASAAGAEWRPDVEKGGENR</sequence>
<evidence type="ECO:0000256" key="1">
    <source>
        <dbReference type="ARBA" id="ARBA00004651"/>
    </source>
</evidence>
<dbReference type="GO" id="GO:0005524">
    <property type="term" value="F:ATP binding"/>
    <property type="evidence" value="ECO:0007669"/>
    <property type="project" value="UniProtKB-KW"/>
</dbReference>
<dbReference type="InterPro" id="IPR003593">
    <property type="entry name" value="AAA+_ATPase"/>
</dbReference>
<feature type="transmembrane region" description="Helical" evidence="9">
    <location>
        <begin position="137"/>
        <end position="154"/>
    </location>
</feature>
<dbReference type="PROSITE" id="PS50929">
    <property type="entry name" value="ABC_TM1F"/>
    <property type="match status" value="1"/>
</dbReference>
<dbReference type="EMBL" id="DVOB01000060">
    <property type="protein sequence ID" value="HIU95607.1"/>
    <property type="molecule type" value="Genomic_DNA"/>
</dbReference>
<name>A0A9D1SUS2_9FIRM</name>
<keyword evidence="8 9" id="KW-0472">Membrane</keyword>
<dbReference type="PANTHER" id="PTHR24221">
    <property type="entry name" value="ATP-BINDING CASSETTE SUB-FAMILY B"/>
    <property type="match status" value="1"/>
</dbReference>
<dbReference type="SMART" id="SM00382">
    <property type="entry name" value="AAA"/>
    <property type="match status" value="1"/>
</dbReference>
<dbReference type="GO" id="GO:0016887">
    <property type="term" value="F:ATP hydrolysis activity"/>
    <property type="evidence" value="ECO:0007669"/>
    <property type="project" value="InterPro"/>
</dbReference>
<dbReference type="CDD" id="cd07346">
    <property type="entry name" value="ABC_6TM_exporters"/>
    <property type="match status" value="1"/>
</dbReference>
<comment type="subcellular location">
    <subcellularLocation>
        <location evidence="1">Cell membrane</location>
        <topology evidence="1">Multi-pass membrane protein</topology>
    </subcellularLocation>
</comment>
<evidence type="ECO:0000256" key="9">
    <source>
        <dbReference type="SAM" id="Phobius"/>
    </source>
</evidence>
<dbReference type="InterPro" id="IPR039421">
    <property type="entry name" value="Type_1_exporter"/>
</dbReference>
<accession>A0A9D1SUS2</accession>
<gene>
    <name evidence="12" type="ORF">IAD25_02720</name>
</gene>
<reference evidence="12" key="1">
    <citation type="submission" date="2020-10" db="EMBL/GenBank/DDBJ databases">
        <authorList>
            <person name="Gilroy R."/>
        </authorList>
    </citation>
    <scope>NUCLEOTIDE SEQUENCE</scope>
    <source>
        <strain evidence="12">ChiSjej4B22-8349</strain>
    </source>
</reference>
<dbReference type="Gene3D" id="3.40.50.300">
    <property type="entry name" value="P-loop containing nucleotide triphosphate hydrolases"/>
    <property type="match status" value="1"/>
</dbReference>
<dbReference type="SUPFAM" id="SSF90123">
    <property type="entry name" value="ABC transporter transmembrane region"/>
    <property type="match status" value="1"/>
</dbReference>
<dbReference type="InterPro" id="IPR017871">
    <property type="entry name" value="ABC_transporter-like_CS"/>
</dbReference>
<evidence type="ECO:0000313" key="13">
    <source>
        <dbReference type="Proteomes" id="UP000824130"/>
    </source>
</evidence>
<feature type="domain" description="ABC transmembrane type-1" evidence="11">
    <location>
        <begin position="17"/>
        <end position="301"/>
    </location>
</feature>
<dbReference type="Proteomes" id="UP000824130">
    <property type="component" value="Unassembled WGS sequence"/>
</dbReference>
<dbReference type="Pfam" id="PF00664">
    <property type="entry name" value="ABC_membrane"/>
    <property type="match status" value="1"/>
</dbReference>
<evidence type="ECO:0000256" key="6">
    <source>
        <dbReference type="ARBA" id="ARBA00022840"/>
    </source>
</evidence>
<feature type="domain" description="ABC transporter" evidence="10">
    <location>
        <begin position="332"/>
        <end position="565"/>
    </location>
</feature>
<keyword evidence="3" id="KW-1003">Cell membrane</keyword>
<dbReference type="SUPFAM" id="SSF52540">
    <property type="entry name" value="P-loop containing nucleoside triphosphate hydrolases"/>
    <property type="match status" value="1"/>
</dbReference>
<protein>
    <submittedName>
        <fullName evidence="12">ABC transporter ATP-binding protein</fullName>
    </submittedName>
</protein>
<dbReference type="InterPro" id="IPR027417">
    <property type="entry name" value="P-loop_NTPase"/>
</dbReference>
<evidence type="ECO:0000259" key="10">
    <source>
        <dbReference type="PROSITE" id="PS50893"/>
    </source>
</evidence>
<dbReference type="PROSITE" id="PS50893">
    <property type="entry name" value="ABC_TRANSPORTER_2"/>
    <property type="match status" value="1"/>
</dbReference>
<dbReference type="InterPro" id="IPR011527">
    <property type="entry name" value="ABC1_TM_dom"/>
</dbReference>
<evidence type="ECO:0000313" key="12">
    <source>
        <dbReference type="EMBL" id="HIU95607.1"/>
    </source>
</evidence>
<dbReference type="GO" id="GO:0140359">
    <property type="term" value="F:ABC-type transporter activity"/>
    <property type="evidence" value="ECO:0007669"/>
    <property type="project" value="InterPro"/>
</dbReference>
<feature type="transmembrane region" description="Helical" evidence="9">
    <location>
        <begin position="21"/>
        <end position="41"/>
    </location>
</feature>
<evidence type="ECO:0000259" key="11">
    <source>
        <dbReference type="PROSITE" id="PS50929"/>
    </source>
</evidence>
<evidence type="ECO:0000256" key="5">
    <source>
        <dbReference type="ARBA" id="ARBA00022741"/>
    </source>
</evidence>
<evidence type="ECO:0000256" key="8">
    <source>
        <dbReference type="ARBA" id="ARBA00023136"/>
    </source>
</evidence>
<feature type="transmembrane region" description="Helical" evidence="9">
    <location>
        <begin position="244"/>
        <end position="266"/>
    </location>
</feature>
<dbReference type="Pfam" id="PF00005">
    <property type="entry name" value="ABC_tran"/>
    <property type="match status" value="1"/>
</dbReference>
<dbReference type="GO" id="GO:0005886">
    <property type="term" value="C:plasma membrane"/>
    <property type="evidence" value="ECO:0007669"/>
    <property type="project" value="UniProtKB-SubCell"/>
</dbReference>
<feature type="transmembrane region" description="Helical" evidence="9">
    <location>
        <begin position="53"/>
        <end position="74"/>
    </location>
</feature>
<keyword evidence="5" id="KW-0547">Nucleotide-binding</keyword>
<dbReference type="InterPro" id="IPR036640">
    <property type="entry name" value="ABC1_TM_sf"/>
</dbReference>
<dbReference type="FunFam" id="3.40.50.300:FF:000221">
    <property type="entry name" value="Multidrug ABC transporter ATP-binding protein"/>
    <property type="match status" value="1"/>
</dbReference>
<keyword evidence="4 9" id="KW-0812">Transmembrane</keyword>
<dbReference type="AlphaFoldDB" id="A0A9D1SUS2"/>
<dbReference type="InterPro" id="IPR003439">
    <property type="entry name" value="ABC_transporter-like_ATP-bd"/>
</dbReference>
<evidence type="ECO:0000256" key="2">
    <source>
        <dbReference type="ARBA" id="ARBA00022448"/>
    </source>
</evidence>
<keyword evidence="2" id="KW-0813">Transport</keyword>
<keyword evidence="6 12" id="KW-0067">ATP-binding</keyword>
<evidence type="ECO:0000256" key="7">
    <source>
        <dbReference type="ARBA" id="ARBA00022989"/>
    </source>
</evidence>
<proteinExistence type="predicted"/>